<keyword evidence="4" id="KW-1185">Reference proteome</keyword>
<accession>A0A512M2D4</accession>
<protein>
    <recommendedName>
        <fullName evidence="2">SMODS and SLOG-associating 2TM effector domain-containing protein</fullName>
    </recommendedName>
</protein>
<feature type="transmembrane region" description="Helical" evidence="1">
    <location>
        <begin position="50"/>
        <end position="71"/>
    </location>
</feature>
<feature type="domain" description="SMODS and SLOG-associating 2TM effector" evidence="2">
    <location>
        <begin position="24"/>
        <end position="210"/>
    </location>
</feature>
<name>A0A512M2D4_9BACT</name>
<dbReference type="AlphaFoldDB" id="A0A512M2D4"/>
<keyword evidence="1" id="KW-0472">Membrane</keyword>
<organism evidence="3 4">
    <name type="scientific">Brevifollis gellanilyticus</name>
    <dbReference type="NCBI Taxonomy" id="748831"/>
    <lineage>
        <taxon>Bacteria</taxon>
        <taxon>Pseudomonadati</taxon>
        <taxon>Verrucomicrobiota</taxon>
        <taxon>Verrucomicrobiia</taxon>
        <taxon>Verrucomicrobiales</taxon>
        <taxon>Verrucomicrobiaceae</taxon>
    </lineage>
</organism>
<evidence type="ECO:0000313" key="4">
    <source>
        <dbReference type="Proteomes" id="UP000321577"/>
    </source>
</evidence>
<feature type="transmembrane region" description="Helical" evidence="1">
    <location>
        <begin position="83"/>
        <end position="102"/>
    </location>
</feature>
<dbReference type="Proteomes" id="UP000321577">
    <property type="component" value="Unassembled WGS sequence"/>
</dbReference>
<dbReference type="EMBL" id="BKAG01000001">
    <property type="protein sequence ID" value="GEP40895.1"/>
    <property type="molecule type" value="Genomic_DNA"/>
</dbReference>
<evidence type="ECO:0000256" key="1">
    <source>
        <dbReference type="SAM" id="Phobius"/>
    </source>
</evidence>
<dbReference type="Pfam" id="PF18160">
    <property type="entry name" value="SLATT_5"/>
    <property type="match status" value="1"/>
</dbReference>
<reference evidence="3 4" key="1">
    <citation type="submission" date="2019-07" db="EMBL/GenBank/DDBJ databases">
        <title>Whole genome shotgun sequence of Brevifollis gellanilyticus NBRC 108608.</title>
        <authorList>
            <person name="Hosoyama A."/>
            <person name="Uohara A."/>
            <person name="Ohji S."/>
            <person name="Ichikawa N."/>
        </authorList>
    </citation>
    <scope>NUCLEOTIDE SEQUENCE [LARGE SCALE GENOMIC DNA]</scope>
    <source>
        <strain evidence="3 4">NBRC 108608</strain>
    </source>
</reference>
<gene>
    <name evidence="3" type="ORF">BGE01nite_01860</name>
</gene>
<keyword evidence="1" id="KW-0812">Transmembrane</keyword>
<dbReference type="NCBIfam" id="NF033631">
    <property type="entry name" value="SLATT_5"/>
    <property type="match status" value="1"/>
</dbReference>
<sequence>MRLRNQRQQKSDLPPYLTKNNWEQELNYKLWITKGARFAAARRCEDLDAAGLWATTILSAYLIIVGLIPYIPHPIFKDISQDLLSFGTAALSIILMAVTLLISMRQYPLQARAFHECSLKIGVLYDRLRQAKEIENEEAKRAQIAAVTRDYEELLPKYANHQPIDLDMFKTLKAEYFKVGWWWCVRCNFRYYRLTKAMLHSVIAGGVLMVVIIAFRIDAMEGSSALPQTAKPNASLDGKMDPYAVNRMSILPGK</sequence>
<keyword evidence="1" id="KW-1133">Transmembrane helix</keyword>
<feature type="transmembrane region" description="Helical" evidence="1">
    <location>
        <begin position="197"/>
        <end position="217"/>
    </location>
</feature>
<evidence type="ECO:0000259" key="2">
    <source>
        <dbReference type="Pfam" id="PF18160"/>
    </source>
</evidence>
<evidence type="ECO:0000313" key="3">
    <source>
        <dbReference type="EMBL" id="GEP40895.1"/>
    </source>
</evidence>
<proteinExistence type="predicted"/>
<comment type="caution">
    <text evidence="3">The sequence shown here is derived from an EMBL/GenBank/DDBJ whole genome shotgun (WGS) entry which is preliminary data.</text>
</comment>
<dbReference type="InterPro" id="IPR041115">
    <property type="entry name" value="SLATT_5"/>
</dbReference>